<organism evidence="2 3">
    <name type="scientific">Acinetobacter baylyi</name>
    <dbReference type="NCBI Taxonomy" id="202950"/>
    <lineage>
        <taxon>Bacteria</taxon>
        <taxon>Pseudomonadati</taxon>
        <taxon>Pseudomonadota</taxon>
        <taxon>Gammaproteobacteria</taxon>
        <taxon>Moraxellales</taxon>
        <taxon>Moraxellaceae</taxon>
        <taxon>Acinetobacter</taxon>
    </lineage>
</organism>
<dbReference type="RefSeq" id="WP_004926054.1">
    <property type="nucleotide sequence ID" value="NZ_BCMA01000003.1"/>
</dbReference>
<evidence type="ECO:0000313" key="2">
    <source>
        <dbReference type="EMBL" id="MDQ1208041.1"/>
    </source>
</evidence>
<sequence length="116" mass="13566">MNYDNFFYPAEDLDESKKFYNEVLELPIKFDFSQKGMIAFNVGNEEAAIIIKDKQKFPDIQPSVWIEVENVQTTYEKLLKKNVKFRSKPFKIPTGWVVELYDPSGNIIGITDYNTE</sequence>
<reference evidence="2 3" key="1">
    <citation type="submission" date="2023-07" db="EMBL/GenBank/DDBJ databases">
        <title>Functional and genomic diversity of the sorghum phyllosphere microbiome.</title>
        <authorList>
            <person name="Shade A."/>
        </authorList>
    </citation>
    <scope>NUCLEOTIDE SEQUENCE [LARGE SCALE GENOMIC DNA]</scope>
    <source>
        <strain evidence="2 3">SORGH_AS_0887</strain>
    </source>
</reference>
<keyword evidence="3" id="KW-1185">Reference proteome</keyword>
<dbReference type="InterPro" id="IPR004360">
    <property type="entry name" value="Glyas_Fos-R_dOase_dom"/>
</dbReference>
<evidence type="ECO:0000313" key="3">
    <source>
        <dbReference type="Proteomes" id="UP001233360"/>
    </source>
</evidence>
<keyword evidence="2" id="KW-0456">Lyase</keyword>
<dbReference type="Gene3D" id="3.10.180.10">
    <property type="entry name" value="2,3-Dihydroxybiphenyl 1,2-Dioxygenase, domain 1"/>
    <property type="match status" value="1"/>
</dbReference>
<proteinExistence type="predicted"/>
<dbReference type="SUPFAM" id="SSF54593">
    <property type="entry name" value="Glyoxalase/Bleomycin resistance protein/Dihydroxybiphenyl dioxygenase"/>
    <property type="match status" value="1"/>
</dbReference>
<name>A0ABU0UU19_ACIBI</name>
<feature type="domain" description="VOC" evidence="1">
    <location>
        <begin position="2"/>
        <end position="113"/>
    </location>
</feature>
<gene>
    <name evidence="2" type="ORF">QE380_000964</name>
</gene>
<protein>
    <submittedName>
        <fullName evidence="2">Enzyme related to lactoylglutathione lyase</fullName>
    </submittedName>
</protein>
<dbReference type="InterPro" id="IPR037523">
    <property type="entry name" value="VOC_core"/>
</dbReference>
<dbReference type="PROSITE" id="PS51819">
    <property type="entry name" value="VOC"/>
    <property type="match status" value="1"/>
</dbReference>
<dbReference type="GO" id="GO:0016829">
    <property type="term" value="F:lyase activity"/>
    <property type="evidence" value="ECO:0007669"/>
    <property type="project" value="UniProtKB-KW"/>
</dbReference>
<dbReference type="InterPro" id="IPR029068">
    <property type="entry name" value="Glyas_Bleomycin-R_OHBP_Dase"/>
</dbReference>
<dbReference type="Proteomes" id="UP001233360">
    <property type="component" value="Unassembled WGS sequence"/>
</dbReference>
<accession>A0ABU0UU19</accession>
<comment type="caution">
    <text evidence="2">The sequence shown here is derived from an EMBL/GenBank/DDBJ whole genome shotgun (WGS) entry which is preliminary data.</text>
</comment>
<evidence type="ECO:0000259" key="1">
    <source>
        <dbReference type="PROSITE" id="PS51819"/>
    </source>
</evidence>
<dbReference type="Pfam" id="PF00903">
    <property type="entry name" value="Glyoxalase"/>
    <property type="match status" value="1"/>
</dbReference>
<dbReference type="GeneID" id="45233650"/>
<dbReference type="EMBL" id="JAUTBK010000002">
    <property type="protein sequence ID" value="MDQ1208041.1"/>
    <property type="molecule type" value="Genomic_DNA"/>
</dbReference>